<dbReference type="Pfam" id="PF05940">
    <property type="entry name" value="NnrS"/>
    <property type="match status" value="1"/>
</dbReference>
<dbReference type="Proteomes" id="UP001431784">
    <property type="component" value="Unassembled WGS sequence"/>
</dbReference>
<keyword evidence="1" id="KW-0812">Transmembrane</keyword>
<feature type="transmembrane region" description="Helical" evidence="1">
    <location>
        <begin position="242"/>
        <end position="260"/>
    </location>
</feature>
<gene>
    <name evidence="2" type="ORF">PUT78_14530</name>
</gene>
<feature type="transmembrane region" description="Helical" evidence="1">
    <location>
        <begin position="307"/>
        <end position="325"/>
    </location>
</feature>
<evidence type="ECO:0000256" key="1">
    <source>
        <dbReference type="SAM" id="Phobius"/>
    </source>
</evidence>
<dbReference type="RefSeq" id="WP_274352991.1">
    <property type="nucleotide sequence ID" value="NZ_JAQZSM010000014.1"/>
</dbReference>
<feature type="transmembrane region" description="Helical" evidence="1">
    <location>
        <begin position="272"/>
        <end position="295"/>
    </location>
</feature>
<feature type="transmembrane region" description="Helical" evidence="1">
    <location>
        <begin position="217"/>
        <end position="236"/>
    </location>
</feature>
<evidence type="ECO:0000313" key="3">
    <source>
        <dbReference type="Proteomes" id="UP001431784"/>
    </source>
</evidence>
<dbReference type="EMBL" id="JAQZSM010000014">
    <property type="protein sequence ID" value="MDD7972313.1"/>
    <property type="molecule type" value="Genomic_DNA"/>
</dbReference>
<protein>
    <submittedName>
        <fullName evidence="2">NnrS family protein</fullName>
    </submittedName>
</protein>
<name>A0ABT5TB16_9RHOB</name>
<feature type="transmembrane region" description="Helical" evidence="1">
    <location>
        <begin position="147"/>
        <end position="165"/>
    </location>
</feature>
<keyword evidence="1" id="KW-1133">Transmembrane helix</keyword>
<feature type="transmembrane region" description="Helical" evidence="1">
    <location>
        <begin position="58"/>
        <end position="77"/>
    </location>
</feature>
<organism evidence="2 3">
    <name type="scientific">Roseinatronobacter alkalisoli</name>
    <dbReference type="NCBI Taxonomy" id="3028235"/>
    <lineage>
        <taxon>Bacteria</taxon>
        <taxon>Pseudomonadati</taxon>
        <taxon>Pseudomonadota</taxon>
        <taxon>Alphaproteobacteria</taxon>
        <taxon>Rhodobacterales</taxon>
        <taxon>Paracoccaceae</taxon>
        <taxon>Roseinatronobacter</taxon>
    </lineage>
</organism>
<evidence type="ECO:0000313" key="2">
    <source>
        <dbReference type="EMBL" id="MDD7972313.1"/>
    </source>
</evidence>
<sequence>MTTTASQTRSWNGPALFSYGFRPFFLFSGLWAAFAMGFWLVLLAGHNPLPIAFPPMDWHVHAFVFGYLSAVVAGFLLTAVPNWTGRLPVVGWPLAGMTGLWVLGRLAVLIGGDWPSWAVALADLALPAALIGFLTREIIRGRNWRNLPVLALMTLFAVANGLFHLEAAHGPTTDGYGLRLGLAAVLMLIALIGGRIVPSFTRNWLAKRQATGLPVAFNRADGGVMVVTGVALLAFVITPYGIPTAILCVAAGVANFWRMTRWQGLLTGPEPLVWVLHAAYALLALGFVTVGAAAIDLMPQSGARHVWLAGAIGLMTLAVMSRASLGHAGLPLTASRAVAALYLALIGATFARLAAGIWPGEVWLLHLSATLWIVAFGGFSFIYWPVLTRPKRAPKPTSIARPA</sequence>
<feature type="transmembrane region" description="Helical" evidence="1">
    <location>
        <begin position="337"/>
        <end position="358"/>
    </location>
</feature>
<keyword evidence="3" id="KW-1185">Reference proteome</keyword>
<accession>A0ABT5TB16</accession>
<feature type="transmembrane region" description="Helical" evidence="1">
    <location>
        <begin position="116"/>
        <end position="135"/>
    </location>
</feature>
<reference evidence="2" key="1">
    <citation type="submission" date="2023-02" db="EMBL/GenBank/DDBJ databases">
        <title>Description of Roseinatronobacter alkalisoli sp. nov., an alkaliphilic bacerium isolated from soda soil.</title>
        <authorList>
            <person name="Wei W."/>
        </authorList>
    </citation>
    <scope>NUCLEOTIDE SEQUENCE</scope>
    <source>
        <strain evidence="2">HJB301</strain>
    </source>
</reference>
<dbReference type="InterPro" id="IPR010266">
    <property type="entry name" value="NnrS"/>
</dbReference>
<comment type="caution">
    <text evidence="2">The sequence shown here is derived from an EMBL/GenBank/DDBJ whole genome shotgun (WGS) entry which is preliminary data.</text>
</comment>
<feature type="transmembrane region" description="Helical" evidence="1">
    <location>
        <begin position="24"/>
        <end position="46"/>
    </location>
</feature>
<keyword evidence="1" id="KW-0472">Membrane</keyword>
<feature type="transmembrane region" description="Helical" evidence="1">
    <location>
        <begin position="364"/>
        <end position="386"/>
    </location>
</feature>
<feature type="transmembrane region" description="Helical" evidence="1">
    <location>
        <begin position="177"/>
        <end position="197"/>
    </location>
</feature>
<proteinExistence type="predicted"/>
<feature type="transmembrane region" description="Helical" evidence="1">
    <location>
        <begin position="89"/>
        <end position="110"/>
    </location>
</feature>